<dbReference type="Gene3D" id="3.30.465.10">
    <property type="match status" value="1"/>
</dbReference>
<dbReference type="GO" id="GO:0071949">
    <property type="term" value="F:FAD binding"/>
    <property type="evidence" value="ECO:0007669"/>
    <property type="project" value="InterPro"/>
</dbReference>
<proteinExistence type="inferred from homology"/>
<dbReference type="Gene3D" id="3.30.43.10">
    <property type="entry name" value="Uridine Diphospho-n-acetylenolpyruvylglucosamine Reductase, domain 2"/>
    <property type="match status" value="1"/>
</dbReference>
<dbReference type="RefSeq" id="WP_169946071.1">
    <property type="nucleotide sequence ID" value="NZ_CP053015.1"/>
</dbReference>
<dbReference type="PANTHER" id="PTHR43716:SF2">
    <property type="entry name" value="BLL6224 PROTEIN"/>
    <property type="match status" value="1"/>
</dbReference>
<keyword evidence="6" id="KW-1185">Reference proteome</keyword>
<feature type="domain" description="FAD-binding PCMH-type" evidence="4">
    <location>
        <begin position="39"/>
        <end position="220"/>
    </location>
</feature>
<protein>
    <submittedName>
        <fullName evidence="5">FAD-binding oxidoreductase</fullName>
    </submittedName>
</protein>
<dbReference type="InterPro" id="IPR036318">
    <property type="entry name" value="FAD-bd_PCMH-like_sf"/>
</dbReference>
<dbReference type="SUPFAM" id="SSF56176">
    <property type="entry name" value="FAD-binding/transporter-associated domain-like"/>
    <property type="match status" value="1"/>
</dbReference>
<dbReference type="InterPro" id="IPR016164">
    <property type="entry name" value="FAD-linked_Oxase-like_C"/>
</dbReference>
<organism evidence="5 6">
    <name type="scientific">Sphingomonas lacunae</name>
    <dbReference type="NCBI Taxonomy" id="2698828"/>
    <lineage>
        <taxon>Bacteria</taxon>
        <taxon>Pseudomonadati</taxon>
        <taxon>Pseudomonadota</taxon>
        <taxon>Alphaproteobacteria</taxon>
        <taxon>Sphingomonadales</taxon>
        <taxon>Sphingomonadaceae</taxon>
        <taxon>Sphingomonas</taxon>
    </lineage>
</organism>
<dbReference type="Pfam" id="PF02913">
    <property type="entry name" value="FAD-oxidase_C"/>
    <property type="match status" value="1"/>
</dbReference>
<dbReference type="InterPro" id="IPR004113">
    <property type="entry name" value="FAD-bd_oxidored_4_C"/>
</dbReference>
<keyword evidence="3" id="KW-0274">FAD</keyword>
<dbReference type="AlphaFoldDB" id="A0A6M4AU29"/>
<evidence type="ECO:0000313" key="6">
    <source>
        <dbReference type="Proteomes" id="UP000503018"/>
    </source>
</evidence>
<dbReference type="Gene3D" id="1.10.45.10">
    <property type="entry name" value="Vanillyl-alcohol Oxidase, Chain A, domain 4"/>
    <property type="match status" value="1"/>
</dbReference>
<dbReference type="Gene3D" id="3.30.70.2740">
    <property type="match status" value="1"/>
</dbReference>
<dbReference type="InterPro" id="IPR016171">
    <property type="entry name" value="Vanillyl_alc_oxidase_C-sub2"/>
</dbReference>
<dbReference type="PANTHER" id="PTHR43716">
    <property type="entry name" value="D-2-HYDROXYGLUTARATE DEHYDROGENASE, MITOCHONDRIAL"/>
    <property type="match status" value="1"/>
</dbReference>
<sequence length="477" mass="49021">MTQPSPALLADLAALLGPKGFTTDADVMAPWLSDWRGRVHGAAAALLSPASTAEVQAVVRLCAAAGARLTLQGGNSGQCAGATPDASGEALLLSLRRMNAVRAIDRDAMLMMADAGVILQHAHEAAVATGLRFPLTLGGKGSATLGGLVSTNAGGTQVLRHGTMRALTAGLEVVLADGSVLDMMVPLAKDNQGPDPKQMFIGAEGVLGIVTGVTLRLVPDVAMRAVGWLTVETPSDALAALRRMEPVLGNALEGFEILPQRALDNVVAHVPGTRAPVETPGPWHVLVELVAAEGEDDPAPRLEAALGGLIEAGVASDAMLAGSEAQADMLWRIRDAISEAERAIGPAMQHDISVPVARMPAYIETVPGELTAAFPGVIPLAFGHLGDGNVHFHVRPPLGSDANAWIAEHGAAVSDHVYRAAVAMGGSISAEHGIGRVKRESLAALGDPVRIGLVRAMKAALDPKGMLNPGVLLPDNG</sequence>
<evidence type="ECO:0000259" key="4">
    <source>
        <dbReference type="PROSITE" id="PS51387"/>
    </source>
</evidence>
<evidence type="ECO:0000256" key="2">
    <source>
        <dbReference type="ARBA" id="ARBA00022630"/>
    </source>
</evidence>
<dbReference type="Gene3D" id="3.30.70.2190">
    <property type="match status" value="1"/>
</dbReference>
<dbReference type="GO" id="GO:0022904">
    <property type="term" value="P:respiratory electron transport chain"/>
    <property type="evidence" value="ECO:0007669"/>
    <property type="project" value="TreeGrafter"/>
</dbReference>
<keyword evidence="2" id="KW-0285">Flavoprotein</keyword>
<dbReference type="EMBL" id="CP053015">
    <property type="protein sequence ID" value="QJQ32628.1"/>
    <property type="molecule type" value="Genomic_DNA"/>
</dbReference>
<name>A0A6M4AU29_9SPHN</name>
<evidence type="ECO:0000313" key="5">
    <source>
        <dbReference type="EMBL" id="QJQ32628.1"/>
    </source>
</evidence>
<dbReference type="KEGG" id="slan:GV829_09340"/>
<dbReference type="Proteomes" id="UP000503018">
    <property type="component" value="Chromosome"/>
</dbReference>
<dbReference type="InterPro" id="IPR016169">
    <property type="entry name" value="FAD-bd_PCMH_sub2"/>
</dbReference>
<evidence type="ECO:0000256" key="1">
    <source>
        <dbReference type="ARBA" id="ARBA00008000"/>
    </source>
</evidence>
<gene>
    <name evidence="5" type="ORF">GV829_09340</name>
</gene>
<accession>A0A6M4AU29</accession>
<reference evidence="5 6" key="1">
    <citation type="submission" date="2020-01" db="EMBL/GenBank/DDBJ databases">
        <title>Sphingomonas sp. strain CSW-10.</title>
        <authorList>
            <person name="Chen W.-M."/>
        </authorList>
    </citation>
    <scope>NUCLEOTIDE SEQUENCE [LARGE SCALE GENOMIC DNA]</scope>
    <source>
        <strain evidence="5 6">CSW-10</strain>
    </source>
</reference>
<evidence type="ECO:0000256" key="3">
    <source>
        <dbReference type="ARBA" id="ARBA00022827"/>
    </source>
</evidence>
<dbReference type="InterPro" id="IPR006094">
    <property type="entry name" value="Oxid_FAD_bind_N"/>
</dbReference>
<dbReference type="PROSITE" id="PS51387">
    <property type="entry name" value="FAD_PCMH"/>
    <property type="match status" value="1"/>
</dbReference>
<dbReference type="GO" id="GO:0003824">
    <property type="term" value="F:catalytic activity"/>
    <property type="evidence" value="ECO:0007669"/>
    <property type="project" value="InterPro"/>
</dbReference>
<dbReference type="InterPro" id="IPR051264">
    <property type="entry name" value="FAD-oxidored/transferase_4"/>
</dbReference>
<dbReference type="InterPro" id="IPR016167">
    <property type="entry name" value="FAD-bd_PCMH_sub1"/>
</dbReference>
<dbReference type="Pfam" id="PF01565">
    <property type="entry name" value="FAD_binding_4"/>
    <property type="match status" value="1"/>
</dbReference>
<comment type="similarity">
    <text evidence="1">Belongs to the FAD-binding oxidoreductase/transferase type 4 family.</text>
</comment>
<dbReference type="SUPFAM" id="SSF55103">
    <property type="entry name" value="FAD-linked oxidases, C-terminal domain"/>
    <property type="match status" value="1"/>
</dbReference>
<dbReference type="InterPro" id="IPR016166">
    <property type="entry name" value="FAD-bd_PCMH"/>
</dbReference>